<dbReference type="Pfam" id="PF14470">
    <property type="entry name" value="bPH_3"/>
    <property type="match status" value="1"/>
</dbReference>
<evidence type="ECO:0000313" key="6">
    <source>
        <dbReference type="Proteomes" id="UP000563601"/>
    </source>
</evidence>
<dbReference type="RefSeq" id="WP_161858329.1">
    <property type="nucleotide sequence ID" value="NZ_CP047491.1"/>
</dbReference>
<dbReference type="EMBL" id="JACHHR010000001">
    <property type="protein sequence ID" value="MBB5210526.1"/>
    <property type="molecule type" value="Genomic_DNA"/>
</dbReference>
<organism evidence="3 6">
    <name type="scientific">Microbulbifer hydrolyticus</name>
    <dbReference type="NCBI Taxonomy" id="48074"/>
    <lineage>
        <taxon>Bacteria</taxon>
        <taxon>Pseudomonadati</taxon>
        <taxon>Pseudomonadota</taxon>
        <taxon>Gammaproteobacteria</taxon>
        <taxon>Cellvibrionales</taxon>
        <taxon>Microbulbiferaceae</taxon>
        <taxon>Microbulbifer</taxon>
    </lineage>
</organism>
<dbReference type="Proteomes" id="UP000563601">
    <property type="component" value="Unassembled WGS sequence"/>
</dbReference>
<dbReference type="Proteomes" id="UP000464675">
    <property type="component" value="Chromosome"/>
</dbReference>
<gene>
    <name evidence="4" type="ORF">GTQ55_08395</name>
    <name evidence="3" type="ORF">HNQ53_000714</name>
</gene>
<reference evidence="3 6" key="2">
    <citation type="submission" date="2020-08" db="EMBL/GenBank/DDBJ databases">
        <title>Genomic Encyclopedia of Type Strains, Phase IV (KMG-IV): sequencing the most valuable type-strain genomes for metagenomic binning, comparative biology and taxonomic classification.</title>
        <authorList>
            <person name="Goeker M."/>
        </authorList>
    </citation>
    <scope>NUCLEOTIDE SEQUENCE [LARGE SCALE GENOMIC DNA]</scope>
    <source>
        <strain evidence="3 6">DSM 11525</strain>
    </source>
</reference>
<evidence type="ECO:0000259" key="1">
    <source>
        <dbReference type="Pfam" id="PF09851"/>
    </source>
</evidence>
<dbReference type="AlphaFoldDB" id="A0A6P1TBH8"/>
<protein>
    <recommendedName>
        <fullName evidence="7">SHOCT domain-containing protein</fullName>
    </recommendedName>
</protein>
<accession>A0A6P1TBH8</accession>
<evidence type="ECO:0000313" key="4">
    <source>
        <dbReference type="EMBL" id="QHQ39003.1"/>
    </source>
</evidence>
<reference evidence="4 5" key="1">
    <citation type="submission" date="2020-01" db="EMBL/GenBank/DDBJ databases">
        <title>The possibility of degradation of plastic by Microbulbifer hydrolyticus IRE-31.</title>
        <authorList>
            <person name="Liu L."/>
        </authorList>
    </citation>
    <scope>NUCLEOTIDE SEQUENCE [LARGE SCALE GENOMIC DNA]</scope>
    <source>
        <strain evidence="4 5">IRE-31</strain>
    </source>
</reference>
<name>A0A6P1TBH8_9GAMM</name>
<dbReference type="InterPro" id="IPR018649">
    <property type="entry name" value="SHOCT"/>
</dbReference>
<dbReference type="Pfam" id="PF09851">
    <property type="entry name" value="SHOCT"/>
    <property type="match status" value="1"/>
</dbReference>
<keyword evidence="5" id="KW-1185">Reference proteome</keyword>
<evidence type="ECO:0000259" key="2">
    <source>
        <dbReference type="Pfam" id="PF14470"/>
    </source>
</evidence>
<dbReference type="OrthoDB" id="2307739at2"/>
<sequence length="238" mass="26981">MDSDVSPDYECPKCGAIYAKVEAFQERQKYKMESFDVYAAFTKLRHWGAICKLNNVNLNSFSTQKELEELSKYLEPEEVVFALASGIMAQTSTSNSFDFGLNTWLAVLTSDRFLFLDAALFTRSIDTQSIRHDKVQAVSASQGWMFGKIMIDLGSRVITIDNCEKETVKVFADLANKWLKALEHKRRSIAYGERRLPKEESAIDKLERLAQLHKNGVLSDAEFKEVKDKLLGSLSSNI</sequence>
<feature type="domain" description="YokE-like PH" evidence="2">
    <location>
        <begin position="74"/>
        <end position="176"/>
    </location>
</feature>
<proteinExistence type="predicted"/>
<dbReference type="InterPro" id="IPR039519">
    <property type="entry name" value="YokE-like_PH"/>
</dbReference>
<evidence type="ECO:0000313" key="3">
    <source>
        <dbReference type="EMBL" id="MBB5210526.1"/>
    </source>
</evidence>
<dbReference type="EMBL" id="CP047491">
    <property type="protein sequence ID" value="QHQ39003.1"/>
    <property type="molecule type" value="Genomic_DNA"/>
</dbReference>
<feature type="domain" description="SHOCT" evidence="1">
    <location>
        <begin position="204"/>
        <end position="231"/>
    </location>
</feature>
<evidence type="ECO:0008006" key="7">
    <source>
        <dbReference type="Google" id="ProtNLM"/>
    </source>
</evidence>
<evidence type="ECO:0000313" key="5">
    <source>
        <dbReference type="Proteomes" id="UP000464675"/>
    </source>
</evidence>